<evidence type="ECO:0000256" key="2">
    <source>
        <dbReference type="SAM" id="MobiDB-lite"/>
    </source>
</evidence>
<dbReference type="InterPro" id="IPR050426">
    <property type="entry name" value="Glycosyltransferase_28"/>
</dbReference>
<organism evidence="5 6">
    <name type="scientific">Microdochium bolleyi</name>
    <dbReference type="NCBI Taxonomy" id="196109"/>
    <lineage>
        <taxon>Eukaryota</taxon>
        <taxon>Fungi</taxon>
        <taxon>Dikarya</taxon>
        <taxon>Ascomycota</taxon>
        <taxon>Pezizomycotina</taxon>
        <taxon>Sordariomycetes</taxon>
        <taxon>Xylariomycetidae</taxon>
        <taxon>Xylariales</taxon>
        <taxon>Microdochiaceae</taxon>
        <taxon>Microdochium</taxon>
    </lineage>
</organism>
<evidence type="ECO:0000313" key="5">
    <source>
        <dbReference type="EMBL" id="KXJ91734.1"/>
    </source>
</evidence>
<feature type="domain" description="Erythromycin biosynthesis protein CIII-like C-terminal" evidence="4">
    <location>
        <begin position="404"/>
        <end position="501"/>
    </location>
</feature>
<dbReference type="SUPFAM" id="SSF53756">
    <property type="entry name" value="UDP-Glycosyltransferase/glycogen phosphorylase"/>
    <property type="match status" value="1"/>
</dbReference>
<dbReference type="GO" id="GO:0005975">
    <property type="term" value="P:carbohydrate metabolic process"/>
    <property type="evidence" value="ECO:0007669"/>
    <property type="project" value="InterPro"/>
</dbReference>
<dbReference type="InterPro" id="IPR002213">
    <property type="entry name" value="UDP_glucos_trans"/>
</dbReference>
<dbReference type="PANTHER" id="PTHR48050">
    <property type="entry name" value="STEROL 3-BETA-GLUCOSYLTRANSFERASE"/>
    <property type="match status" value="1"/>
</dbReference>
<feature type="region of interest" description="Disordered" evidence="2">
    <location>
        <begin position="623"/>
        <end position="693"/>
    </location>
</feature>
<dbReference type="InterPro" id="IPR004276">
    <property type="entry name" value="GlycoTrans_28_N"/>
</dbReference>
<dbReference type="FunFam" id="3.40.50.2000:FF:000009">
    <property type="entry name" value="Sterol 3-beta-glucosyltransferase UGT80A2"/>
    <property type="match status" value="1"/>
</dbReference>
<evidence type="ECO:0000259" key="3">
    <source>
        <dbReference type="Pfam" id="PF03033"/>
    </source>
</evidence>
<dbReference type="InParanoid" id="A0A136J3P8"/>
<reference evidence="6" key="1">
    <citation type="submission" date="2016-02" db="EMBL/GenBank/DDBJ databases">
        <title>Draft genome sequence of Microdochium bolleyi, a fungal endophyte of beachgrass.</title>
        <authorList>
            <consortium name="DOE Joint Genome Institute"/>
            <person name="David A.S."/>
            <person name="May G."/>
            <person name="Haridas S."/>
            <person name="Lim J."/>
            <person name="Wang M."/>
            <person name="Labutti K."/>
            <person name="Lipzen A."/>
            <person name="Barry K."/>
            <person name="Grigoriev I.V."/>
        </authorList>
    </citation>
    <scope>NUCLEOTIDE SEQUENCE [LARGE SCALE GENOMIC DNA]</scope>
    <source>
        <strain evidence="6">J235TASD1</strain>
    </source>
</reference>
<dbReference type="AlphaFoldDB" id="A0A136J3P8"/>
<evidence type="ECO:0000313" key="6">
    <source>
        <dbReference type="Proteomes" id="UP000070501"/>
    </source>
</evidence>
<dbReference type="OrthoDB" id="5835829at2759"/>
<dbReference type="Gene3D" id="3.40.50.2000">
    <property type="entry name" value="Glycogen Phosphorylase B"/>
    <property type="match status" value="2"/>
</dbReference>
<feature type="compositionally biased region" description="Basic and acidic residues" evidence="2">
    <location>
        <begin position="639"/>
        <end position="655"/>
    </location>
</feature>
<dbReference type="GO" id="GO:0016906">
    <property type="term" value="F:sterol 3-beta-glucosyltransferase activity"/>
    <property type="evidence" value="ECO:0007669"/>
    <property type="project" value="UniProtKB-ARBA"/>
</dbReference>
<feature type="compositionally biased region" description="Polar residues" evidence="2">
    <location>
        <begin position="682"/>
        <end position="693"/>
    </location>
</feature>
<evidence type="ECO:0000256" key="1">
    <source>
        <dbReference type="ARBA" id="ARBA00022679"/>
    </source>
</evidence>
<keyword evidence="1 5" id="KW-0808">Transferase</keyword>
<dbReference type="PANTHER" id="PTHR48050:SF27">
    <property type="entry name" value="GLUCOSYLTRANSFERASE, PUTATIVE (AFU_ORTHOLOGUE AFUA_7G04880)-RELATED"/>
    <property type="match status" value="1"/>
</dbReference>
<dbReference type="Pfam" id="PF06722">
    <property type="entry name" value="EryCIII-like_C"/>
    <property type="match status" value="1"/>
</dbReference>
<gene>
    <name evidence="5" type="ORF">Micbo1qcDRAFT_203790</name>
</gene>
<evidence type="ECO:0000259" key="4">
    <source>
        <dbReference type="Pfam" id="PF06722"/>
    </source>
</evidence>
<proteinExistence type="predicted"/>
<dbReference type="InterPro" id="IPR010610">
    <property type="entry name" value="EryCIII-like_C"/>
</dbReference>
<keyword evidence="6" id="KW-1185">Reference proteome</keyword>
<sequence length="871" mass="94172">MPPPEYEACPDIEKSESIAVEGDGRIKVDVQSALFQTLSRAIAHEVPEQEQQTLPPPPAYTPFRHPNLKLNIVIQVVGSRGDVQPFLALAVELATKHGHRVRLATHDVFADFVRREACGAAVEFFPIGGDPAALMAYMVRNPGLLPSMATLRGGEIARKRLMVGEMLRGCWASCVEPDPVTGAPFVADAIIANPPSFAYVHCAQALGGVPVHVMFTMPWTSTRAFPHPLANMARRRGEGSKDDEPAVEGAGVVGVQNYASYLAVEHLQWQGLGDLINAWRHTLDLEPISSSEGPRLAETLRIPFTYCWSPALVPKPRDWPAHVGICGFFFREPPQYSPPPELQAFLAGGAPPVYIGFGSIVIDDPDKLTATILQAVRRTGTRAIVSRGWSNLGSNLGEEQDDENVLFLGDCPHEWLFQHVSAVVHHGGAGTTACGLANGRPTAIVPFFGDQPFWGAMVASSGAGPPPIPQRQLDSANLAEAVRFCLRDSTVLAAQKLAERMRHETGVRTAVDLFHASIPAPDEMRCDILSDRAAAWVFSSSSDKKGGKKKKIKLCKLAAEILVDEGVVPADKLRRFETKPMVIETKRWDPVTGTTSSLIGTFKGMTMSATDIVVQPALVYHEHRKQQQRRSNIDPGLPCHREDNNTDSFSHKNNDKNSTSKTTSRRPSQDSKHQPQHPLQPPTNVSPNAPTQKPNLALAMTASAAAGVGGFFHHFAKGMYIDMPLAATEGLRALPGLLHGEAVPDLDPVTGWKSGMLAAGRNFCDGVGGGLADFVREPVKGARREGVLLGGMKGVGKGSVNLVAKTSSGLLGLVAYPGQGIFRSISTAINSATAKQIHQSRRAEGRWILGREEMASDQVCHHVLREFDRLA</sequence>
<feature type="domain" description="Glycosyltransferase family 28 N-terminal" evidence="3">
    <location>
        <begin position="72"/>
        <end position="226"/>
    </location>
</feature>
<accession>A0A136J3P8</accession>
<name>A0A136J3P8_9PEZI</name>
<dbReference type="CDD" id="cd03784">
    <property type="entry name" value="GT1_Gtf-like"/>
    <property type="match status" value="1"/>
</dbReference>
<dbReference type="Pfam" id="PF03033">
    <property type="entry name" value="Glyco_transf_28"/>
    <property type="match status" value="1"/>
</dbReference>
<dbReference type="EMBL" id="KQ964249">
    <property type="protein sequence ID" value="KXJ91734.1"/>
    <property type="molecule type" value="Genomic_DNA"/>
</dbReference>
<protein>
    <submittedName>
        <fullName evidence="5">UDP-glucose,sterol transferase</fullName>
    </submittedName>
</protein>
<feature type="compositionally biased region" description="Polar residues" evidence="2">
    <location>
        <begin position="656"/>
        <end position="666"/>
    </location>
</feature>
<dbReference type="Proteomes" id="UP000070501">
    <property type="component" value="Unassembled WGS sequence"/>
</dbReference>